<reference evidence="2 3" key="1">
    <citation type="journal article" date="2011" name="PLoS Genet.">
        <title>Comparative genomic analysis of human fungal pathogens causing paracoccidioidomycosis.</title>
        <authorList>
            <person name="Desjardins C.A."/>
            <person name="Champion M.D."/>
            <person name="Holder J.W."/>
            <person name="Muszewska A."/>
            <person name="Goldberg J."/>
            <person name="Bailao A.M."/>
            <person name="Brigido M.M."/>
            <person name="Ferreira M.E."/>
            <person name="Garcia A.M."/>
            <person name="Grynberg M."/>
            <person name="Gujja S."/>
            <person name="Heiman D.I."/>
            <person name="Henn M.R."/>
            <person name="Kodira C.D."/>
            <person name="Leon-Narvaez H."/>
            <person name="Longo L.V."/>
            <person name="Ma L.J."/>
            <person name="Malavazi I."/>
            <person name="Matsuo A.L."/>
            <person name="Morais F.V."/>
            <person name="Pereira M."/>
            <person name="Rodriguez-Brito S."/>
            <person name="Sakthikumar S."/>
            <person name="Salem-Izacc S.M."/>
            <person name="Sykes S.M."/>
            <person name="Teixeira M.M."/>
            <person name="Vallejo M.C."/>
            <person name="Walter M.E."/>
            <person name="Yandava C."/>
            <person name="Young S."/>
            <person name="Zeng Q."/>
            <person name="Zucker J."/>
            <person name="Felipe M.S."/>
            <person name="Goldman G.H."/>
            <person name="Haas B.J."/>
            <person name="McEwen J.G."/>
            <person name="Nino-Vega G."/>
            <person name="Puccia R."/>
            <person name="San-Blas G."/>
            <person name="Soares C.M."/>
            <person name="Birren B.W."/>
            <person name="Cuomo C.A."/>
        </authorList>
    </citation>
    <scope>NUCLEOTIDE SEQUENCE [LARGE SCALE GENOMIC DNA]</scope>
    <source>
        <strain evidence="3">ATCC MYA-826 / Pb01</strain>
    </source>
</reference>
<dbReference type="STRING" id="502779.C1GWE8"/>
<sequence length="221" mass="24756">MAVCRPSILTRLSHPTRRVASLSFRASPRHLSLASSRPKVDRNSVRTGSMVTATVTLYPRYLGRNNSTTPQTKRPKADDYIQEIEDLYEIAKDELEIAAESAAACTIYTVSDRLSLREAFDDLDCVYAAYTGSKPHPSDLEQWSISPPQTRDPDAPTNDGSTGDKGQREEEAGTEAKKRGTKFNPDEVPEEIREEIKRRVGQRMGELRNAVQLLEESVREC</sequence>
<dbReference type="KEGG" id="pbl:PAAG_02843"/>
<evidence type="ECO:0000313" key="2">
    <source>
        <dbReference type="EMBL" id="EEH40867.1"/>
    </source>
</evidence>
<dbReference type="GeneID" id="9098521"/>
<accession>C1GWE8</accession>
<dbReference type="OMA" id="PSDLEQW"/>
<evidence type="ECO:0000313" key="3">
    <source>
        <dbReference type="Proteomes" id="UP000002059"/>
    </source>
</evidence>
<protein>
    <submittedName>
        <fullName evidence="2">Uncharacterized protein</fullName>
    </submittedName>
</protein>
<dbReference type="AlphaFoldDB" id="C1GWE8"/>
<name>C1GWE8_PARBA</name>
<keyword evidence="3" id="KW-1185">Reference proteome</keyword>
<evidence type="ECO:0000256" key="1">
    <source>
        <dbReference type="SAM" id="MobiDB-lite"/>
    </source>
</evidence>
<dbReference type="OrthoDB" id="273230at2759"/>
<organism evidence="2 3">
    <name type="scientific">Paracoccidioides lutzii (strain ATCC MYA-826 / Pb01)</name>
    <name type="common">Paracoccidioides brasiliensis</name>
    <dbReference type="NCBI Taxonomy" id="502779"/>
    <lineage>
        <taxon>Eukaryota</taxon>
        <taxon>Fungi</taxon>
        <taxon>Dikarya</taxon>
        <taxon>Ascomycota</taxon>
        <taxon>Pezizomycotina</taxon>
        <taxon>Eurotiomycetes</taxon>
        <taxon>Eurotiomycetidae</taxon>
        <taxon>Onygenales</taxon>
        <taxon>Ajellomycetaceae</taxon>
        <taxon>Paracoccidioides</taxon>
    </lineage>
</organism>
<dbReference type="eggNOG" id="ENOG502S8ZR">
    <property type="taxonomic scope" value="Eukaryota"/>
</dbReference>
<dbReference type="Proteomes" id="UP000002059">
    <property type="component" value="Partially assembled WGS sequence"/>
</dbReference>
<proteinExistence type="predicted"/>
<dbReference type="RefSeq" id="XP_002795367.1">
    <property type="nucleotide sequence ID" value="XM_002795321.2"/>
</dbReference>
<dbReference type="HOGENOM" id="CLU_075090_0_0_1"/>
<feature type="region of interest" description="Disordered" evidence="1">
    <location>
        <begin position="136"/>
        <end position="191"/>
    </location>
</feature>
<feature type="compositionally biased region" description="Basic and acidic residues" evidence="1">
    <location>
        <begin position="165"/>
        <end position="178"/>
    </location>
</feature>
<dbReference type="VEuPathDB" id="FungiDB:PAAG_02843"/>
<gene>
    <name evidence="2" type="ORF">PAAG_02843</name>
</gene>
<dbReference type="EMBL" id="KN293997">
    <property type="protein sequence ID" value="EEH40867.1"/>
    <property type="molecule type" value="Genomic_DNA"/>
</dbReference>